<dbReference type="Gramene" id="Solyc06g084430.3.1">
    <property type="protein sequence ID" value="Solyc06g084430.3.1.1"/>
    <property type="gene ID" value="Solyc06g084430.3"/>
</dbReference>
<dbReference type="InParanoid" id="A0A3Q7H5V5"/>
<reference evidence="1" key="2">
    <citation type="submission" date="2019-01" db="UniProtKB">
        <authorList>
            <consortium name="EnsemblPlants"/>
        </authorList>
    </citation>
    <scope>IDENTIFICATION</scope>
    <source>
        <strain evidence="1">cv. Heinz 1706</strain>
    </source>
</reference>
<accession>A0A3Q7H5V5</accession>
<keyword evidence="2" id="KW-1185">Reference proteome</keyword>
<reference evidence="1" key="1">
    <citation type="journal article" date="2012" name="Nature">
        <title>The tomato genome sequence provides insights into fleshy fruit evolution.</title>
        <authorList>
            <consortium name="Tomato Genome Consortium"/>
        </authorList>
    </citation>
    <scope>NUCLEOTIDE SEQUENCE [LARGE SCALE GENOMIC DNA]</scope>
    <source>
        <strain evidence="1">cv. Heinz 1706</strain>
    </source>
</reference>
<sequence length="61" mass="7159">MMRNLASCWGRSPLLMVEFCPIFTLICCPRRMARGKWSLHLSLKSFKFYVKIISVNGLFFI</sequence>
<organism evidence="1">
    <name type="scientific">Solanum lycopersicum</name>
    <name type="common">Tomato</name>
    <name type="synonym">Lycopersicon esculentum</name>
    <dbReference type="NCBI Taxonomy" id="4081"/>
    <lineage>
        <taxon>Eukaryota</taxon>
        <taxon>Viridiplantae</taxon>
        <taxon>Streptophyta</taxon>
        <taxon>Embryophyta</taxon>
        <taxon>Tracheophyta</taxon>
        <taxon>Spermatophyta</taxon>
        <taxon>Magnoliopsida</taxon>
        <taxon>eudicotyledons</taxon>
        <taxon>Gunneridae</taxon>
        <taxon>Pentapetalae</taxon>
        <taxon>asterids</taxon>
        <taxon>lamiids</taxon>
        <taxon>Solanales</taxon>
        <taxon>Solanaceae</taxon>
        <taxon>Solanoideae</taxon>
        <taxon>Solaneae</taxon>
        <taxon>Solanum</taxon>
        <taxon>Solanum subgen. Lycopersicon</taxon>
    </lineage>
</organism>
<evidence type="ECO:0000313" key="1">
    <source>
        <dbReference type="EnsemblPlants" id="Solyc06g084430.3.1.1"/>
    </source>
</evidence>
<name>A0A3Q7H5V5_SOLLC</name>
<protein>
    <submittedName>
        <fullName evidence="1">Uncharacterized protein</fullName>
    </submittedName>
</protein>
<proteinExistence type="predicted"/>
<dbReference type="AlphaFoldDB" id="A0A3Q7H5V5"/>
<dbReference type="Proteomes" id="UP000004994">
    <property type="component" value="Chromosome 6"/>
</dbReference>
<dbReference type="EnsemblPlants" id="Solyc06g084430.3.1">
    <property type="protein sequence ID" value="Solyc06g084430.3.1.1"/>
    <property type="gene ID" value="Solyc06g084430.3"/>
</dbReference>
<evidence type="ECO:0000313" key="2">
    <source>
        <dbReference type="Proteomes" id="UP000004994"/>
    </source>
</evidence>